<accession>A0A6D2KVM4</accession>
<reference evidence="1" key="1">
    <citation type="submission" date="2020-01" db="EMBL/GenBank/DDBJ databases">
        <authorList>
            <person name="Mishra B."/>
        </authorList>
    </citation>
    <scope>NUCLEOTIDE SEQUENCE [LARGE SCALE GENOMIC DNA]</scope>
</reference>
<organism evidence="1 2">
    <name type="scientific">Microthlaspi erraticum</name>
    <dbReference type="NCBI Taxonomy" id="1685480"/>
    <lineage>
        <taxon>Eukaryota</taxon>
        <taxon>Viridiplantae</taxon>
        <taxon>Streptophyta</taxon>
        <taxon>Embryophyta</taxon>
        <taxon>Tracheophyta</taxon>
        <taxon>Spermatophyta</taxon>
        <taxon>Magnoliopsida</taxon>
        <taxon>eudicotyledons</taxon>
        <taxon>Gunneridae</taxon>
        <taxon>Pentapetalae</taxon>
        <taxon>rosids</taxon>
        <taxon>malvids</taxon>
        <taxon>Brassicales</taxon>
        <taxon>Brassicaceae</taxon>
        <taxon>Coluteocarpeae</taxon>
        <taxon>Microthlaspi</taxon>
    </lineage>
</organism>
<proteinExistence type="predicted"/>
<dbReference type="AlphaFoldDB" id="A0A6D2KVM4"/>
<evidence type="ECO:0000313" key="2">
    <source>
        <dbReference type="Proteomes" id="UP000467841"/>
    </source>
</evidence>
<dbReference type="EMBL" id="CACVBM020001475">
    <property type="protein sequence ID" value="CAA7051409.1"/>
    <property type="molecule type" value="Genomic_DNA"/>
</dbReference>
<evidence type="ECO:0000313" key="1">
    <source>
        <dbReference type="EMBL" id="CAA7051409.1"/>
    </source>
</evidence>
<sequence length="133" mass="13920">MRAEQLPVVAELESEEAEVGVVDFWRIRESAAPIVATASVTQSVSLPGEASLDASASVGVGAAPGGGADAAYRMSTSNKSLKHKYSCKCTICNHSTICLQLLYFSSGHLGISYLKRCASLGLMPSLNFALPPT</sequence>
<name>A0A6D2KVM4_9BRAS</name>
<keyword evidence="2" id="KW-1185">Reference proteome</keyword>
<comment type="caution">
    <text evidence="1">The sequence shown here is derived from an EMBL/GenBank/DDBJ whole genome shotgun (WGS) entry which is preliminary data.</text>
</comment>
<gene>
    <name evidence="1" type="ORF">MERR_LOCUS38644</name>
</gene>
<protein>
    <submittedName>
        <fullName evidence="1">Uncharacterized protein</fullName>
    </submittedName>
</protein>
<dbReference type="Proteomes" id="UP000467841">
    <property type="component" value="Unassembled WGS sequence"/>
</dbReference>